<organism evidence="4 5">
    <name type="scientific">Limulus polyphemus</name>
    <name type="common">Atlantic horseshoe crab</name>
    <dbReference type="NCBI Taxonomy" id="6850"/>
    <lineage>
        <taxon>Eukaryota</taxon>
        <taxon>Metazoa</taxon>
        <taxon>Ecdysozoa</taxon>
        <taxon>Arthropoda</taxon>
        <taxon>Chelicerata</taxon>
        <taxon>Merostomata</taxon>
        <taxon>Xiphosura</taxon>
        <taxon>Limulidae</taxon>
        <taxon>Limulus</taxon>
    </lineage>
</organism>
<reference evidence="5" key="1">
    <citation type="submission" date="2025-08" db="UniProtKB">
        <authorList>
            <consortium name="RefSeq"/>
        </authorList>
    </citation>
    <scope>IDENTIFICATION</scope>
    <source>
        <tissue evidence="5">Muscle</tissue>
    </source>
</reference>
<dbReference type="SMART" id="SM00408">
    <property type="entry name" value="IGc2"/>
    <property type="match status" value="2"/>
</dbReference>
<name>A0ABM1RYZ7_LIMPO</name>
<feature type="domain" description="Ig-like" evidence="3">
    <location>
        <begin position="131"/>
        <end position="224"/>
    </location>
</feature>
<protein>
    <submittedName>
        <fullName evidence="5">Down syndrome cell adhesion molecule homolog</fullName>
    </submittedName>
</protein>
<evidence type="ECO:0000313" key="4">
    <source>
        <dbReference type="Proteomes" id="UP000694941"/>
    </source>
</evidence>
<feature type="domain" description="Ig-like" evidence="3">
    <location>
        <begin position="36"/>
        <end position="127"/>
    </location>
</feature>
<dbReference type="SMART" id="SM00409">
    <property type="entry name" value="IG"/>
    <property type="match status" value="2"/>
</dbReference>
<dbReference type="Pfam" id="PF07679">
    <property type="entry name" value="I-set"/>
    <property type="match status" value="1"/>
</dbReference>
<dbReference type="InterPro" id="IPR003599">
    <property type="entry name" value="Ig_sub"/>
</dbReference>
<evidence type="ECO:0000256" key="1">
    <source>
        <dbReference type="ARBA" id="ARBA00023319"/>
    </source>
</evidence>
<dbReference type="InterPro" id="IPR013098">
    <property type="entry name" value="Ig_I-set"/>
</dbReference>
<keyword evidence="1" id="KW-0393">Immunoglobulin domain</keyword>
<feature type="chain" id="PRO_5045192451" evidence="2">
    <location>
        <begin position="19"/>
        <end position="226"/>
    </location>
</feature>
<dbReference type="Gene3D" id="2.60.40.10">
    <property type="entry name" value="Immunoglobulins"/>
    <property type="match status" value="2"/>
</dbReference>
<evidence type="ECO:0000259" key="3">
    <source>
        <dbReference type="PROSITE" id="PS50835"/>
    </source>
</evidence>
<dbReference type="GeneID" id="111084108"/>
<dbReference type="PANTHER" id="PTHR10075:SF100">
    <property type="entry name" value="FASCICLIN-2"/>
    <property type="match status" value="1"/>
</dbReference>
<dbReference type="PANTHER" id="PTHR10075">
    <property type="entry name" value="BASIGIN RELATED"/>
    <property type="match status" value="1"/>
</dbReference>
<dbReference type="PROSITE" id="PS50835">
    <property type="entry name" value="IG_LIKE"/>
    <property type="match status" value="2"/>
</dbReference>
<sequence length="226" mass="24893">MLLKSLLVLCVRYQRIVCNELDITYEKFAMSSYTEPPILQPSEFPNDMELGSRVQISCYLKKGDLPVTFTWNKDGKPLLTNERITISSLDAISSKLIIQSVVSEDVANYSCTGTNSAGSDSFTAALIVRAPPFWKQQPENTVQAILATPTLIGCSVGGYPAPRVTWKIKNPSGSFTPVFRSYKMKVLDNGTLVINDIKETDSGTYLCQVDNGVGETLEKAVRLSVH</sequence>
<dbReference type="InterPro" id="IPR007110">
    <property type="entry name" value="Ig-like_dom"/>
</dbReference>
<dbReference type="RefSeq" id="XP_022236602.1">
    <property type="nucleotide sequence ID" value="XM_022380894.1"/>
</dbReference>
<feature type="signal peptide" evidence="2">
    <location>
        <begin position="1"/>
        <end position="18"/>
    </location>
</feature>
<keyword evidence="2" id="KW-0732">Signal</keyword>
<evidence type="ECO:0000256" key="2">
    <source>
        <dbReference type="SAM" id="SignalP"/>
    </source>
</evidence>
<dbReference type="SUPFAM" id="SSF48726">
    <property type="entry name" value="Immunoglobulin"/>
    <property type="match status" value="2"/>
</dbReference>
<dbReference type="InterPro" id="IPR013783">
    <property type="entry name" value="Ig-like_fold"/>
</dbReference>
<evidence type="ECO:0000313" key="5">
    <source>
        <dbReference type="RefSeq" id="XP_022236602.1"/>
    </source>
</evidence>
<dbReference type="Proteomes" id="UP000694941">
    <property type="component" value="Unplaced"/>
</dbReference>
<dbReference type="Pfam" id="PF13927">
    <property type="entry name" value="Ig_3"/>
    <property type="match status" value="1"/>
</dbReference>
<keyword evidence="4" id="KW-1185">Reference proteome</keyword>
<gene>
    <name evidence="5" type="primary">LOC111084108</name>
</gene>
<dbReference type="InterPro" id="IPR003598">
    <property type="entry name" value="Ig_sub2"/>
</dbReference>
<proteinExistence type="predicted"/>
<accession>A0ABM1RYZ7</accession>
<feature type="non-terminal residue" evidence="5">
    <location>
        <position position="226"/>
    </location>
</feature>
<dbReference type="InterPro" id="IPR036179">
    <property type="entry name" value="Ig-like_dom_sf"/>
</dbReference>